<dbReference type="AlphaFoldDB" id="A0A1W6LKV5"/>
<gene>
    <name evidence="9" type="primary">hflK_2</name>
    <name evidence="9" type="ORF">STSP1_00734</name>
</gene>
<dbReference type="Gene3D" id="3.30.479.30">
    <property type="entry name" value="Band 7 domain"/>
    <property type="match status" value="1"/>
</dbReference>
<evidence type="ECO:0000313" key="9">
    <source>
        <dbReference type="EMBL" id="ARN56354.1"/>
    </source>
</evidence>
<dbReference type="NCBIfam" id="TIGR01933">
    <property type="entry name" value="hflK"/>
    <property type="match status" value="1"/>
</dbReference>
<feature type="transmembrane region" description="Helical" evidence="6">
    <location>
        <begin position="12"/>
        <end position="34"/>
    </location>
</feature>
<dbReference type="Pfam" id="PF01145">
    <property type="entry name" value="Band_7"/>
    <property type="match status" value="1"/>
</dbReference>
<keyword evidence="5 6" id="KW-0472">Membrane</keyword>
<dbReference type="EMBL" id="CP021023">
    <property type="protein sequence ID" value="ARN56354.1"/>
    <property type="molecule type" value="Genomic_DNA"/>
</dbReference>
<evidence type="ECO:0000256" key="1">
    <source>
        <dbReference type="ARBA" id="ARBA00004167"/>
    </source>
</evidence>
<comment type="similarity">
    <text evidence="2 6">Belongs to the band 7/mec-2 family. HflK subfamily.</text>
</comment>
<dbReference type="GO" id="GO:0006508">
    <property type="term" value="P:proteolysis"/>
    <property type="evidence" value="ECO:0007669"/>
    <property type="project" value="UniProtKB-KW"/>
</dbReference>
<dbReference type="PANTHER" id="PTHR43327:SF2">
    <property type="entry name" value="MODULATOR OF FTSH PROTEASE HFLK"/>
    <property type="match status" value="1"/>
</dbReference>
<comment type="function">
    <text evidence="6">HflC and HflK could encode or regulate a protease.</text>
</comment>
<dbReference type="InterPro" id="IPR050710">
    <property type="entry name" value="Band7/mec-2_domain"/>
</dbReference>
<sequence>MVKQFFDAESNFSKYILLGIGAALVIGIINGSFYTVNTDERAVVTRFGEFSRTAEPGLHFKLPFGIEAVSTPKVTTVFKEEFGFRTLKAGVESQYDRRDFSSESLMLCGDLSVADVQWIVQYRIIDPQKYLFNIRDHRKMLRDVAEAVVRREVGDSSVDEVLTERRMEINELVEDGMQKILDDYESGLFVVTVKMQDVNPPDPVKHAFNEVNAAQQEKEKLINSAKKEYNEIIPKKRGEAQKMVQQAEAYAVKRVNEAEGDAGRFKEIYNNYKNSKDVTRTRMYLEAVNEAFPEIGQLNIIDKEVESLLPHMNLNKKEESK</sequence>
<keyword evidence="7" id="KW-0175">Coiled coil</keyword>
<accession>A0A1W6LKV5</accession>
<keyword evidence="10" id="KW-1185">Reference proteome</keyword>
<name>A0A1W6LKV5_9BACT</name>
<reference evidence="10" key="1">
    <citation type="submission" date="2017-04" db="EMBL/GenBank/DDBJ databases">
        <title>Comparative genomics and description of representatives of a novel lineage of planctomycetes thriving in anoxic sediments.</title>
        <authorList>
            <person name="Spring S."/>
            <person name="Bunk B."/>
            <person name="Sproer C."/>
        </authorList>
    </citation>
    <scope>NUCLEOTIDE SEQUENCE [LARGE SCALE GENOMIC DNA]</scope>
    <source>
        <strain evidence="10">ST-PulAB-D4</strain>
    </source>
</reference>
<feature type="domain" description="Band 7" evidence="8">
    <location>
        <begin position="31"/>
        <end position="212"/>
    </location>
</feature>
<evidence type="ECO:0000256" key="6">
    <source>
        <dbReference type="RuleBase" id="RU364113"/>
    </source>
</evidence>
<dbReference type="InterPro" id="IPR010201">
    <property type="entry name" value="HflK"/>
</dbReference>
<evidence type="ECO:0000256" key="5">
    <source>
        <dbReference type="ARBA" id="ARBA00023136"/>
    </source>
</evidence>
<dbReference type="RefSeq" id="WP_085755050.1">
    <property type="nucleotide sequence ID" value="NZ_CP021023.1"/>
</dbReference>
<dbReference type="STRING" id="1941349.STSP1_00734"/>
<evidence type="ECO:0000256" key="3">
    <source>
        <dbReference type="ARBA" id="ARBA00022692"/>
    </source>
</evidence>
<protein>
    <recommendedName>
        <fullName evidence="6">Protein HflK</fullName>
    </recommendedName>
</protein>
<dbReference type="InterPro" id="IPR036013">
    <property type="entry name" value="Band_7/SPFH_dom_sf"/>
</dbReference>
<keyword evidence="9" id="KW-0645">Protease</keyword>
<dbReference type="CDD" id="cd03404">
    <property type="entry name" value="SPFH_HflK"/>
    <property type="match status" value="1"/>
</dbReference>
<evidence type="ECO:0000256" key="2">
    <source>
        <dbReference type="ARBA" id="ARBA00006971"/>
    </source>
</evidence>
<proteinExistence type="inferred from homology"/>
<feature type="coiled-coil region" evidence="7">
    <location>
        <begin position="204"/>
        <end position="231"/>
    </location>
</feature>
<dbReference type="GO" id="GO:0008233">
    <property type="term" value="F:peptidase activity"/>
    <property type="evidence" value="ECO:0007669"/>
    <property type="project" value="UniProtKB-KW"/>
</dbReference>
<comment type="subcellular location">
    <subcellularLocation>
        <location evidence="1">Membrane</location>
        <topology evidence="1">Single-pass membrane protein</topology>
    </subcellularLocation>
</comment>
<comment type="subunit">
    <text evidence="6">HflC and HflK may interact to form a multimeric complex.</text>
</comment>
<evidence type="ECO:0000259" key="8">
    <source>
        <dbReference type="SMART" id="SM00244"/>
    </source>
</evidence>
<evidence type="ECO:0000256" key="7">
    <source>
        <dbReference type="SAM" id="Coils"/>
    </source>
</evidence>
<dbReference type="Proteomes" id="UP000193334">
    <property type="component" value="Chromosome"/>
</dbReference>
<dbReference type="GO" id="GO:0016020">
    <property type="term" value="C:membrane"/>
    <property type="evidence" value="ECO:0007669"/>
    <property type="project" value="UniProtKB-SubCell"/>
</dbReference>
<keyword evidence="3 6" id="KW-0812">Transmembrane</keyword>
<dbReference type="KEGG" id="pbp:STSP1_00734"/>
<dbReference type="PANTHER" id="PTHR43327">
    <property type="entry name" value="STOMATIN-LIKE PROTEIN 2, MITOCHONDRIAL"/>
    <property type="match status" value="1"/>
</dbReference>
<evidence type="ECO:0000313" key="10">
    <source>
        <dbReference type="Proteomes" id="UP000193334"/>
    </source>
</evidence>
<dbReference type="SUPFAM" id="SSF117892">
    <property type="entry name" value="Band 7/SPFH domain"/>
    <property type="match status" value="1"/>
</dbReference>
<keyword evidence="9" id="KW-0378">Hydrolase</keyword>
<dbReference type="SMART" id="SM00244">
    <property type="entry name" value="PHB"/>
    <property type="match status" value="1"/>
</dbReference>
<evidence type="ECO:0000256" key="4">
    <source>
        <dbReference type="ARBA" id="ARBA00022989"/>
    </source>
</evidence>
<dbReference type="InterPro" id="IPR001107">
    <property type="entry name" value="Band_7"/>
</dbReference>
<keyword evidence="4 6" id="KW-1133">Transmembrane helix</keyword>
<organism evidence="9 10">
    <name type="scientific">Sedimentisphaera salicampi</name>
    <dbReference type="NCBI Taxonomy" id="1941349"/>
    <lineage>
        <taxon>Bacteria</taxon>
        <taxon>Pseudomonadati</taxon>
        <taxon>Planctomycetota</taxon>
        <taxon>Phycisphaerae</taxon>
        <taxon>Sedimentisphaerales</taxon>
        <taxon>Sedimentisphaeraceae</taxon>
        <taxon>Sedimentisphaera</taxon>
    </lineage>
</organism>